<feature type="region of interest" description="Disordered" evidence="1">
    <location>
        <begin position="1"/>
        <end position="70"/>
    </location>
</feature>
<name>A0A850RD32_9GAMM</name>
<accession>A0A850RD32</accession>
<gene>
    <name evidence="2" type="ORF">HW932_16135</name>
</gene>
<protein>
    <submittedName>
        <fullName evidence="2">Uncharacterized protein</fullName>
    </submittedName>
</protein>
<dbReference type="EMBL" id="JABZEO010000012">
    <property type="protein sequence ID" value="NVZ10795.1"/>
    <property type="molecule type" value="Genomic_DNA"/>
</dbReference>
<dbReference type="RefSeq" id="WP_176977527.1">
    <property type="nucleotide sequence ID" value="NZ_JABZEO010000012.1"/>
</dbReference>
<sequence>MSQDTDPQVDVGPEATTAETPAAKPRTSTKPTATRTAIRHTAKRPVSPARTELNRPYDADYRSGRRVWPD</sequence>
<proteinExistence type="predicted"/>
<evidence type="ECO:0000313" key="3">
    <source>
        <dbReference type="Proteomes" id="UP000592294"/>
    </source>
</evidence>
<comment type="caution">
    <text evidence="2">The sequence shown here is derived from an EMBL/GenBank/DDBJ whole genome shotgun (WGS) entry which is preliminary data.</text>
</comment>
<evidence type="ECO:0000313" key="2">
    <source>
        <dbReference type="EMBL" id="NVZ10795.1"/>
    </source>
</evidence>
<dbReference type="Proteomes" id="UP000592294">
    <property type="component" value="Unassembled WGS sequence"/>
</dbReference>
<feature type="compositionally biased region" description="Basic and acidic residues" evidence="1">
    <location>
        <begin position="52"/>
        <end position="70"/>
    </location>
</feature>
<evidence type="ECO:0000256" key="1">
    <source>
        <dbReference type="SAM" id="MobiDB-lite"/>
    </source>
</evidence>
<dbReference type="AlphaFoldDB" id="A0A850RD32"/>
<keyword evidence="3" id="KW-1185">Reference proteome</keyword>
<feature type="compositionally biased region" description="Polar residues" evidence="1">
    <location>
        <begin position="26"/>
        <end position="35"/>
    </location>
</feature>
<reference evidence="2 3" key="1">
    <citation type="submission" date="2020-06" db="EMBL/GenBank/DDBJ databases">
        <title>Whole-genome sequence of Allochromatium humboldtianum DSM 21881, type strain.</title>
        <authorList>
            <person name="Kyndt J.A."/>
            <person name="Meyer T.E."/>
        </authorList>
    </citation>
    <scope>NUCLEOTIDE SEQUENCE [LARGE SCALE GENOMIC DNA]</scope>
    <source>
        <strain evidence="2 3">DSM 21881</strain>
    </source>
</reference>
<feature type="compositionally biased region" description="Low complexity" evidence="1">
    <location>
        <begin position="13"/>
        <end position="23"/>
    </location>
</feature>
<organism evidence="2 3">
    <name type="scientific">Allochromatium humboldtianum</name>
    <dbReference type="NCBI Taxonomy" id="504901"/>
    <lineage>
        <taxon>Bacteria</taxon>
        <taxon>Pseudomonadati</taxon>
        <taxon>Pseudomonadota</taxon>
        <taxon>Gammaproteobacteria</taxon>
        <taxon>Chromatiales</taxon>
        <taxon>Chromatiaceae</taxon>
        <taxon>Allochromatium</taxon>
    </lineage>
</organism>